<organism evidence="1 2">
    <name type="scientific">Pseudoduganella violacea</name>
    <dbReference type="NCBI Taxonomy" id="1715466"/>
    <lineage>
        <taxon>Bacteria</taxon>
        <taxon>Pseudomonadati</taxon>
        <taxon>Pseudomonadota</taxon>
        <taxon>Betaproteobacteria</taxon>
        <taxon>Burkholderiales</taxon>
        <taxon>Oxalobacteraceae</taxon>
        <taxon>Telluria group</taxon>
        <taxon>Pseudoduganella</taxon>
    </lineage>
</organism>
<evidence type="ECO:0008006" key="3">
    <source>
        <dbReference type="Google" id="ProtNLM"/>
    </source>
</evidence>
<dbReference type="EMBL" id="JACHXD010000008">
    <property type="protein sequence ID" value="MBB3120112.1"/>
    <property type="molecule type" value="Genomic_DNA"/>
</dbReference>
<sequence>MASTTVVLPFALPPPELATDLTRVLQAPALAALVARHSLRKLHAFDPADRVLPHESWLARALGSGQGAAPLAAAALRGFGLEQSEGYWFIVHPIHIQLARNHLLMADPRQLRLDEADSRALFDAARPYFEEVGKTLLYGDAETWFMRADEWSVLRTASPDAAAGVNLSDWMPEGPNTLAFRKLQNEIQMLWHEHPVNQAREARRLPPVNSFWMWGGAAAPAPQAPLKLASCECPAWLAALAPAGARAASAANVLAAPDSVTVLGQLIAPGLGGDWSAWLLEMQRLEQEWFAPLLAGVKDGRIGNLTLILGRRDSWLEIRTNKLAQHKFWCAPKLKNLHT</sequence>
<comment type="caution">
    <text evidence="1">The sequence shown here is derived from an EMBL/GenBank/DDBJ whole genome shotgun (WGS) entry which is preliminary data.</text>
</comment>
<gene>
    <name evidence="1" type="ORF">FHS03_003171</name>
</gene>
<reference evidence="1 2" key="1">
    <citation type="submission" date="2020-08" db="EMBL/GenBank/DDBJ databases">
        <title>Genomic Encyclopedia of Type Strains, Phase III (KMG-III): the genomes of soil and plant-associated and newly described type strains.</title>
        <authorList>
            <person name="Whitman W."/>
        </authorList>
    </citation>
    <scope>NUCLEOTIDE SEQUENCE [LARGE SCALE GENOMIC DNA]</scope>
    <source>
        <strain evidence="1 2">CECT 8897</strain>
    </source>
</reference>
<name>A0A7W5FUU8_9BURK</name>
<dbReference type="PIRSF" id="PIRSF015283">
    <property type="entry name" value="Regulatory_RpfE"/>
    <property type="match status" value="1"/>
</dbReference>
<accession>A0A7W5FUU8</accession>
<dbReference type="Proteomes" id="UP000541535">
    <property type="component" value="Unassembled WGS sequence"/>
</dbReference>
<protein>
    <recommendedName>
        <fullName evidence="3">Phosphoglycerate mutase</fullName>
    </recommendedName>
</protein>
<proteinExistence type="predicted"/>
<evidence type="ECO:0000313" key="2">
    <source>
        <dbReference type="Proteomes" id="UP000541535"/>
    </source>
</evidence>
<evidence type="ECO:0000313" key="1">
    <source>
        <dbReference type="EMBL" id="MBB3120112.1"/>
    </source>
</evidence>
<dbReference type="RefSeq" id="WP_183441893.1">
    <property type="nucleotide sequence ID" value="NZ_JACHXD010000008.1"/>
</dbReference>
<dbReference type="InterPro" id="IPR016631">
    <property type="entry name" value="Regulatory_RpfE"/>
</dbReference>
<dbReference type="AlphaFoldDB" id="A0A7W5FUU8"/>
<keyword evidence="2" id="KW-1185">Reference proteome</keyword>